<keyword evidence="2" id="KW-1185">Reference proteome</keyword>
<comment type="caution">
    <text evidence="1">The sequence shown here is derived from an EMBL/GenBank/DDBJ whole genome shotgun (WGS) entry which is preliminary data.</text>
</comment>
<reference evidence="1" key="1">
    <citation type="submission" date="2023-07" db="EMBL/GenBank/DDBJ databases">
        <title>draft genome sequence of fig (Ficus carica).</title>
        <authorList>
            <person name="Takahashi T."/>
            <person name="Nishimura K."/>
        </authorList>
    </citation>
    <scope>NUCLEOTIDE SEQUENCE</scope>
</reference>
<organism evidence="1 2">
    <name type="scientific">Ficus carica</name>
    <name type="common">Common fig</name>
    <dbReference type="NCBI Taxonomy" id="3494"/>
    <lineage>
        <taxon>Eukaryota</taxon>
        <taxon>Viridiplantae</taxon>
        <taxon>Streptophyta</taxon>
        <taxon>Embryophyta</taxon>
        <taxon>Tracheophyta</taxon>
        <taxon>Spermatophyta</taxon>
        <taxon>Magnoliopsida</taxon>
        <taxon>eudicotyledons</taxon>
        <taxon>Gunneridae</taxon>
        <taxon>Pentapetalae</taxon>
        <taxon>rosids</taxon>
        <taxon>fabids</taxon>
        <taxon>Rosales</taxon>
        <taxon>Moraceae</taxon>
        <taxon>Ficeae</taxon>
        <taxon>Ficus</taxon>
    </lineage>
</organism>
<proteinExistence type="predicted"/>
<sequence length="88" mass="9617">MGSDSGSDLWLVSGFLALEMKGVLQQLSFTNPVSYIDVVVSPPSVLVVYPSNLNLDGVLVLLELLIYGVSNDLCARFQCADVYTRYRA</sequence>
<evidence type="ECO:0000313" key="2">
    <source>
        <dbReference type="Proteomes" id="UP001187192"/>
    </source>
</evidence>
<accession>A0AA88ADH0</accession>
<dbReference type="Proteomes" id="UP001187192">
    <property type="component" value="Unassembled WGS sequence"/>
</dbReference>
<dbReference type="AlphaFoldDB" id="A0AA88ADH0"/>
<evidence type="ECO:0000313" key="1">
    <source>
        <dbReference type="EMBL" id="GMN41896.1"/>
    </source>
</evidence>
<dbReference type="EMBL" id="BTGU01000013">
    <property type="protein sequence ID" value="GMN41896.1"/>
    <property type="molecule type" value="Genomic_DNA"/>
</dbReference>
<name>A0AA88ADH0_FICCA</name>
<protein>
    <submittedName>
        <fullName evidence="1">Uncharacterized protein</fullName>
    </submittedName>
</protein>
<gene>
    <name evidence="1" type="ORF">TIFTF001_011131</name>
</gene>